<evidence type="ECO:0000313" key="1">
    <source>
        <dbReference type="EMBL" id="GGG67926.1"/>
    </source>
</evidence>
<dbReference type="EMBL" id="BMGT01000001">
    <property type="protein sequence ID" value="GGG67926.1"/>
    <property type="molecule type" value="Genomic_DNA"/>
</dbReference>
<sequence>MSEVVETDRRRRLEKHDDSNRFRPWQRAWQIGTCQLYWMPVNAYPVSFRQRQWLLRFYELLAVRLLEKHEISPELFLQMKTIHPHLRDIFIKTSREYHPIFGLGRHPAHSLPQVPDEKYAEDLQKGKVKYDHKALQPDYSYWFLTKKPREQTQTFLGFGGLTTLFFPPADPEMQKPRKPNMTSVRDPKMRELIEKTDVNAMMARLSSLQAPFLKRSKDLFAADLTDDPQYPGLLFALPLLGSRDFFAANPAAIDEWFSLFNVYLRESPEDGGLILASNKDIEQDLEDLLSSMRDEKLEYPE</sequence>
<reference evidence="1" key="1">
    <citation type="journal article" date="2014" name="Int. J. Syst. Evol. Microbiol.">
        <title>Complete genome sequence of Corynebacterium casei LMG S-19264T (=DSM 44701T), isolated from a smear-ripened cheese.</title>
        <authorList>
            <consortium name="US DOE Joint Genome Institute (JGI-PGF)"/>
            <person name="Walter F."/>
            <person name="Albersmeier A."/>
            <person name="Kalinowski J."/>
            <person name="Ruckert C."/>
        </authorList>
    </citation>
    <scope>NUCLEOTIDE SEQUENCE</scope>
    <source>
        <strain evidence="1">CGMCC 1.12997</strain>
    </source>
</reference>
<dbReference type="AlphaFoldDB" id="A0A917H5B3"/>
<evidence type="ECO:0000313" key="2">
    <source>
        <dbReference type="Proteomes" id="UP000647241"/>
    </source>
</evidence>
<comment type="caution">
    <text evidence="1">The sequence shown here is derived from an EMBL/GenBank/DDBJ whole genome shotgun (WGS) entry which is preliminary data.</text>
</comment>
<gene>
    <name evidence="1" type="ORF">GCM10011585_07310</name>
</gene>
<name>A0A917H5B3_9BACT</name>
<dbReference type="RefSeq" id="WP_188552764.1">
    <property type="nucleotide sequence ID" value="NZ_BMGT01000001.1"/>
</dbReference>
<proteinExistence type="predicted"/>
<protein>
    <submittedName>
        <fullName evidence="1">Uncharacterized protein</fullName>
    </submittedName>
</protein>
<keyword evidence="2" id="KW-1185">Reference proteome</keyword>
<organism evidence="1 2">
    <name type="scientific">Edaphobacter dinghuensis</name>
    <dbReference type="NCBI Taxonomy" id="1560005"/>
    <lineage>
        <taxon>Bacteria</taxon>
        <taxon>Pseudomonadati</taxon>
        <taxon>Acidobacteriota</taxon>
        <taxon>Terriglobia</taxon>
        <taxon>Terriglobales</taxon>
        <taxon>Acidobacteriaceae</taxon>
        <taxon>Edaphobacter</taxon>
    </lineage>
</organism>
<dbReference type="Proteomes" id="UP000647241">
    <property type="component" value="Unassembled WGS sequence"/>
</dbReference>
<reference evidence="1" key="2">
    <citation type="submission" date="2020-09" db="EMBL/GenBank/DDBJ databases">
        <authorList>
            <person name="Sun Q."/>
            <person name="Zhou Y."/>
        </authorList>
    </citation>
    <scope>NUCLEOTIDE SEQUENCE</scope>
    <source>
        <strain evidence="1">CGMCC 1.12997</strain>
    </source>
</reference>
<accession>A0A917H5B3</accession>